<evidence type="ECO:0000313" key="2">
    <source>
        <dbReference type="EMBL" id="EIW85954.1"/>
    </source>
</evidence>
<gene>
    <name evidence="2" type="ORF">CONPUDRAFT_160869</name>
</gene>
<dbReference type="KEGG" id="cput:CONPUDRAFT_160869"/>
<organism evidence="2 3">
    <name type="scientific">Coniophora puteana (strain RWD-64-598)</name>
    <name type="common">Brown rot fungus</name>
    <dbReference type="NCBI Taxonomy" id="741705"/>
    <lineage>
        <taxon>Eukaryota</taxon>
        <taxon>Fungi</taxon>
        <taxon>Dikarya</taxon>
        <taxon>Basidiomycota</taxon>
        <taxon>Agaricomycotina</taxon>
        <taxon>Agaricomycetes</taxon>
        <taxon>Agaricomycetidae</taxon>
        <taxon>Boletales</taxon>
        <taxon>Coniophorineae</taxon>
        <taxon>Coniophoraceae</taxon>
        <taxon>Coniophora</taxon>
    </lineage>
</organism>
<reference evidence="3" key="1">
    <citation type="journal article" date="2012" name="Science">
        <title>The Paleozoic origin of enzymatic lignin decomposition reconstructed from 31 fungal genomes.</title>
        <authorList>
            <person name="Floudas D."/>
            <person name="Binder M."/>
            <person name="Riley R."/>
            <person name="Barry K."/>
            <person name="Blanchette R.A."/>
            <person name="Henrissat B."/>
            <person name="Martinez A.T."/>
            <person name="Otillar R."/>
            <person name="Spatafora J.W."/>
            <person name="Yadav J.S."/>
            <person name="Aerts A."/>
            <person name="Benoit I."/>
            <person name="Boyd A."/>
            <person name="Carlson A."/>
            <person name="Copeland A."/>
            <person name="Coutinho P.M."/>
            <person name="de Vries R.P."/>
            <person name="Ferreira P."/>
            <person name="Findley K."/>
            <person name="Foster B."/>
            <person name="Gaskell J."/>
            <person name="Glotzer D."/>
            <person name="Gorecki P."/>
            <person name="Heitman J."/>
            <person name="Hesse C."/>
            <person name="Hori C."/>
            <person name="Igarashi K."/>
            <person name="Jurgens J.A."/>
            <person name="Kallen N."/>
            <person name="Kersten P."/>
            <person name="Kohler A."/>
            <person name="Kuees U."/>
            <person name="Kumar T.K.A."/>
            <person name="Kuo A."/>
            <person name="LaButti K."/>
            <person name="Larrondo L.F."/>
            <person name="Lindquist E."/>
            <person name="Ling A."/>
            <person name="Lombard V."/>
            <person name="Lucas S."/>
            <person name="Lundell T."/>
            <person name="Martin R."/>
            <person name="McLaughlin D.J."/>
            <person name="Morgenstern I."/>
            <person name="Morin E."/>
            <person name="Murat C."/>
            <person name="Nagy L.G."/>
            <person name="Nolan M."/>
            <person name="Ohm R.A."/>
            <person name="Patyshakuliyeva A."/>
            <person name="Rokas A."/>
            <person name="Ruiz-Duenas F.J."/>
            <person name="Sabat G."/>
            <person name="Salamov A."/>
            <person name="Samejima M."/>
            <person name="Schmutz J."/>
            <person name="Slot J.C."/>
            <person name="St John F."/>
            <person name="Stenlid J."/>
            <person name="Sun H."/>
            <person name="Sun S."/>
            <person name="Syed K."/>
            <person name="Tsang A."/>
            <person name="Wiebenga A."/>
            <person name="Young D."/>
            <person name="Pisabarro A."/>
            <person name="Eastwood D.C."/>
            <person name="Martin F."/>
            <person name="Cullen D."/>
            <person name="Grigoriev I.V."/>
            <person name="Hibbett D.S."/>
        </authorList>
    </citation>
    <scope>NUCLEOTIDE SEQUENCE [LARGE SCALE GENOMIC DNA]</scope>
    <source>
        <strain evidence="3">RWD-64-598 SS2</strain>
    </source>
</reference>
<comment type="caution">
    <text evidence="2">The sequence shown here is derived from an EMBL/GenBank/DDBJ whole genome shotgun (WGS) entry which is preliminary data.</text>
</comment>
<dbReference type="Gene3D" id="3.80.10.10">
    <property type="entry name" value="Ribonuclease Inhibitor"/>
    <property type="match status" value="1"/>
</dbReference>
<dbReference type="Proteomes" id="UP000053558">
    <property type="component" value="Unassembled WGS sequence"/>
</dbReference>
<dbReference type="SUPFAM" id="SSF52058">
    <property type="entry name" value="L domain-like"/>
    <property type="match status" value="1"/>
</dbReference>
<dbReference type="GeneID" id="19204431"/>
<sequence>MPLANTSASLGVQEGTHRNTTVRVSGAINGLEDATGAPLSTANDSYTHNPGMFSRIDNIPPEIMRAILLYAAQRIRGEDARTPTYSIAPNSTQVCRLWRDIAISTPFLWNLIKLDFRGDRGSWTFDSASEQLARSGSAPVRLTIFIESCMDLVDQEHQKVLRHFSTSCSAMEVIFCDHFFEILQIQLLADVFPRLKMLTLTKAGVIGSTLGYFEEFQYLSHLRMKLIHDRERDIQYFMNKRWSSLKSLIIDETPEFLITDSFNASFPELESLFVHADHIANVPTSPFGHTNLRTLGISVSILDRGESGTGTPDAAIYRLLDKMNLPSLKTLVISATTISHVDFLEKYDESRARPLDNIELLTGPASAYPRLTNRILAYTLPRATLLRNTSFNRSPAFLHHYSTWSAEYIPPVPL</sequence>
<proteinExistence type="predicted"/>
<name>A0A5M3N4H7_CONPW</name>
<dbReference type="OrthoDB" id="2909371at2759"/>
<dbReference type="InterPro" id="IPR032675">
    <property type="entry name" value="LRR_dom_sf"/>
</dbReference>
<dbReference type="AlphaFoldDB" id="A0A5M3N4H7"/>
<protein>
    <submittedName>
        <fullName evidence="2">Uncharacterized protein</fullName>
    </submittedName>
</protein>
<feature type="compositionally biased region" description="Polar residues" evidence="1">
    <location>
        <begin position="1"/>
        <end position="10"/>
    </location>
</feature>
<keyword evidence="3" id="KW-1185">Reference proteome</keyword>
<dbReference type="EMBL" id="JH711573">
    <property type="protein sequence ID" value="EIW85954.1"/>
    <property type="molecule type" value="Genomic_DNA"/>
</dbReference>
<evidence type="ECO:0000313" key="3">
    <source>
        <dbReference type="Proteomes" id="UP000053558"/>
    </source>
</evidence>
<accession>A0A5M3N4H7</accession>
<evidence type="ECO:0000256" key="1">
    <source>
        <dbReference type="SAM" id="MobiDB-lite"/>
    </source>
</evidence>
<feature type="region of interest" description="Disordered" evidence="1">
    <location>
        <begin position="1"/>
        <end position="22"/>
    </location>
</feature>
<dbReference type="Gene3D" id="1.20.1280.50">
    <property type="match status" value="1"/>
</dbReference>
<dbReference type="RefSeq" id="XP_007762935.1">
    <property type="nucleotide sequence ID" value="XM_007764745.1"/>
</dbReference>